<protein>
    <recommendedName>
        <fullName evidence="1">CHAT domain-containing protein</fullName>
    </recommendedName>
</protein>
<reference evidence="3" key="1">
    <citation type="journal article" date="2020" name="Stud. Mycol.">
        <title>101 Dothideomycetes genomes: A test case for predicting lifestyles and emergence of pathogens.</title>
        <authorList>
            <person name="Haridas S."/>
            <person name="Albert R."/>
            <person name="Binder M."/>
            <person name="Bloem J."/>
            <person name="LaButti K."/>
            <person name="Salamov A."/>
            <person name="Andreopoulos B."/>
            <person name="Baker S."/>
            <person name="Barry K."/>
            <person name="Bills G."/>
            <person name="Bluhm B."/>
            <person name="Cannon C."/>
            <person name="Castanera R."/>
            <person name="Culley D."/>
            <person name="Daum C."/>
            <person name="Ezra D."/>
            <person name="Gonzalez J."/>
            <person name="Henrissat B."/>
            <person name="Kuo A."/>
            <person name="Liang C."/>
            <person name="Lipzen A."/>
            <person name="Lutzoni F."/>
            <person name="Magnuson J."/>
            <person name="Mondo S."/>
            <person name="Nolan M."/>
            <person name="Ohm R."/>
            <person name="Pangilinan J."/>
            <person name="Park H.-J."/>
            <person name="Ramirez L."/>
            <person name="Alfaro M."/>
            <person name="Sun H."/>
            <person name="Tritt A."/>
            <person name="Yoshinaga Y."/>
            <person name="Zwiers L.-H."/>
            <person name="Turgeon B."/>
            <person name="Goodwin S."/>
            <person name="Spatafora J."/>
            <person name="Crous P."/>
            <person name="Grigoriev I."/>
        </authorList>
    </citation>
    <scope>NUCLEOTIDE SEQUENCE [LARGE SCALE GENOMIC DNA]</scope>
    <source>
        <strain evidence="3">CBS 304.66</strain>
    </source>
</reference>
<accession>A0A9P4JZP6</accession>
<sequence length="531" mass="59026">MDDRSNTSELKIAHPELCERYEGLRLEVDRLAKDITNDHTRRTASMRRTEVIAKLEECVQDIQQLPAFSRFCKSLTAEQMQSCCIEGSIVVVNITNIRSDAIIITTDKIKVIPLPILSAQEVKHWVSQDLTTTSLSDRGRKNKAYIRFLSWLWHGCVKPVLDELHYYAQPPVEGLPRVWWIGTGLANSFPFHSAGDASAGQTEHACYRAISSYTPTIKALQYARERASTATLSCHVPWRAVIVAMPKTPKANDLPGARREGSEVVTAMGSSVSTVTLERPDAVSAMAQLQECNIAHFACHGVSDRVDPSRSGLILQTAKTATEEPRQDILSVHDISQAHLSRAEIAYLSACSTAQNQVEELSDEVLHVVSGFQVAGFRHVIGCLWPSDDDVCVEVAKSFYAELSQDRAVSFGNNRAVAVALHNAALKVRKSDKYRKRPLLWAQTTLWIDETSEFFQYAALVHIAQLQSYINERATPPTAIQSPYEETNIFLAISAINSSQIQSTERTAAVFSVPETTLRNRRTGIATQRDC</sequence>
<feature type="domain" description="CHAT" evidence="1">
    <location>
        <begin position="148"/>
        <end position="446"/>
    </location>
</feature>
<dbReference type="Pfam" id="PF12770">
    <property type="entry name" value="CHAT"/>
    <property type="match status" value="1"/>
</dbReference>
<evidence type="ECO:0000313" key="2">
    <source>
        <dbReference type="EMBL" id="KAF2259441.1"/>
    </source>
</evidence>
<evidence type="ECO:0000313" key="3">
    <source>
        <dbReference type="Proteomes" id="UP000800093"/>
    </source>
</evidence>
<dbReference type="EMBL" id="ML986708">
    <property type="protein sequence ID" value="KAF2259441.1"/>
    <property type="molecule type" value="Genomic_DNA"/>
</dbReference>
<dbReference type="AlphaFoldDB" id="A0A9P4JZP6"/>
<gene>
    <name evidence="2" type="ORF">CC78DRAFT_621006</name>
</gene>
<dbReference type="InterPro" id="IPR024983">
    <property type="entry name" value="CHAT_dom"/>
</dbReference>
<dbReference type="InterPro" id="IPR009057">
    <property type="entry name" value="Homeodomain-like_sf"/>
</dbReference>
<name>A0A9P4JZP6_9PLEO</name>
<organism evidence="2 3">
    <name type="scientific">Lojkania enalia</name>
    <dbReference type="NCBI Taxonomy" id="147567"/>
    <lineage>
        <taxon>Eukaryota</taxon>
        <taxon>Fungi</taxon>
        <taxon>Dikarya</taxon>
        <taxon>Ascomycota</taxon>
        <taxon>Pezizomycotina</taxon>
        <taxon>Dothideomycetes</taxon>
        <taxon>Pleosporomycetidae</taxon>
        <taxon>Pleosporales</taxon>
        <taxon>Pleosporales incertae sedis</taxon>
        <taxon>Lojkania</taxon>
    </lineage>
</organism>
<comment type="caution">
    <text evidence="2">The sequence shown here is derived from an EMBL/GenBank/DDBJ whole genome shotgun (WGS) entry which is preliminary data.</text>
</comment>
<dbReference type="SUPFAM" id="SSF46689">
    <property type="entry name" value="Homeodomain-like"/>
    <property type="match status" value="1"/>
</dbReference>
<proteinExistence type="predicted"/>
<keyword evidence="3" id="KW-1185">Reference proteome</keyword>
<dbReference type="OrthoDB" id="9991317at2759"/>
<evidence type="ECO:0000259" key="1">
    <source>
        <dbReference type="Pfam" id="PF12770"/>
    </source>
</evidence>
<dbReference type="Proteomes" id="UP000800093">
    <property type="component" value="Unassembled WGS sequence"/>
</dbReference>